<dbReference type="AlphaFoldDB" id="A0A2U3QQG0"/>
<name>A0A2U3QQG0_ORITS</name>
<reference evidence="3" key="1">
    <citation type="submission" date="2018-03" db="EMBL/GenBank/DDBJ databases">
        <authorList>
            <person name="Batty M. E."/>
            <person name="Batty M E."/>
        </authorList>
    </citation>
    <scope>NUCLEOTIDE SEQUENCE [LARGE SCALE GENOMIC DNA]</scope>
</reference>
<keyword evidence="1" id="KW-0472">Membrane</keyword>
<keyword evidence="1" id="KW-0812">Transmembrane</keyword>
<dbReference type="EMBL" id="LS398547">
    <property type="protein sequence ID" value="SPR03213.1"/>
    <property type="molecule type" value="Genomic_DNA"/>
</dbReference>
<organism evidence="2 3">
    <name type="scientific">Orientia tsutsugamushi</name>
    <name type="common">Rickettsia tsutsugamushi</name>
    <dbReference type="NCBI Taxonomy" id="784"/>
    <lineage>
        <taxon>Bacteria</taxon>
        <taxon>Pseudomonadati</taxon>
        <taxon>Pseudomonadota</taxon>
        <taxon>Alphaproteobacteria</taxon>
        <taxon>Rickettsiales</taxon>
        <taxon>Rickettsiaceae</taxon>
        <taxon>Rickettsieae</taxon>
        <taxon>Orientia</taxon>
    </lineage>
</organism>
<feature type="transmembrane region" description="Helical" evidence="1">
    <location>
        <begin position="55"/>
        <end position="74"/>
    </location>
</feature>
<evidence type="ECO:0000313" key="3">
    <source>
        <dbReference type="Proteomes" id="UP000244960"/>
    </source>
</evidence>
<evidence type="ECO:0000313" key="2">
    <source>
        <dbReference type="EMBL" id="SPR03213.1"/>
    </source>
</evidence>
<protein>
    <submittedName>
        <fullName evidence="2">Uncharacterized protein</fullName>
    </submittedName>
</protein>
<gene>
    <name evidence="2" type="ORF">UT176_00208</name>
</gene>
<evidence type="ECO:0000256" key="1">
    <source>
        <dbReference type="SAM" id="Phobius"/>
    </source>
</evidence>
<sequence length="77" mass="9365">MQIKKCNTIVNYIELRYEIYYKVKLTMHFMQKSWQYLFIVMCYLVDLAKHDISSIIFCVLLSLIILQNLILYTHHFA</sequence>
<keyword evidence="1" id="KW-1133">Transmembrane helix</keyword>
<accession>A0A2U3QQG0</accession>
<dbReference type="Proteomes" id="UP000244960">
    <property type="component" value="Chromosome I"/>
</dbReference>
<proteinExistence type="predicted"/>